<reference evidence="5" key="1">
    <citation type="submission" date="2022-05" db="EMBL/GenBank/DDBJ databases">
        <authorList>
            <person name="Sun X."/>
        </authorList>
    </citation>
    <scope>NUCLEOTIDE SEQUENCE</scope>
    <source>
        <strain evidence="5">Ai-910</strain>
    </source>
</reference>
<dbReference type="Pfam" id="PF00326">
    <property type="entry name" value="Peptidase_S9"/>
    <property type="match status" value="1"/>
</dbReference>
<dbReference type="GO" id="GO:0008236">
    <property type="term" value="F:serine-type peptidase activity"/>
    <property type="evidence" value="ECO:0007669"/>
    <property type="project" value="InterPro"/>
</dbReference>
<evidence type="ECO:0000256" key="1">
    <source>
        <dbReference type="ARBA" id="ARBA00023180"/>
    </source>
</evidence>
<evidence type="ECO:0000313" key="5">
    <source>
        <dbReference type="EMBL" id="URW78816.1"/>
    </source>
</evidence>
<dbReference type="GO" id="GO:0006508">
    <property type="term" value="P:proteolysis"/>
    <property type="evidence" value="ECO:0007669"/>
    <property type="project" value="InterPro"/>
</dbReference>
<name>A0A9J6ZNH7_9BACT</name>
<dbReference type="RefSeq" id="WP_250722228.1">
    <property type="nucleotide sequence ID" value="NZ_CP098400.1"/>
</dbReference>
<dbReference type="PANTHER" id="PTHR11731">
    <property type="entry name" value="PROTEASE FAMILY S9B,C DIPEPTIDYL-PEPTIDASE IV-RELATED"/>
    <property type="match status" value="1"/>
</dbReference>
<dbReference type="SUPFAM" id="SSF82171">
    <property type="entry name" value="DPP6 N-terminal domain-like"/>
    <property type="match status" value="1"/>
</dbReference>
<feature type="chain" id="PRO_5039950234" evidence="2">
    <location>
        <begin position="20"/>
        <end position="728"/>
    </location>
</feature>
<evidence type="ECO:0000313" key="6">
    <source>
        <dbReference type="Proteomes" id="UP001056426"/>
    </source>
</evidence>
<dbReference type="InterPro" id="IPR001375">
    <property type="entry name" value="Peptidase_S9_cat"/>
</dbReference>
<dbReference type="PANTHER" id="PTHR11731:SF193">
    <property type="entry name" value="DIPEPTIDYL PEPTIDASE 9"/>
    <property type="match status" value="1"/>
</dbReference>
<feature type="signal peptide" evidence="2">
    <location>
        <begin position="1"/>
        <end position="19"/>
    </location>
</feature>
<evidence type="ECO:0000259" key="3">
    <source>
        <dbReference type="Pfam" id="PF00326"/>
    </source>
</evidence>
<dbReference type="FunFam" id="3.40.50.1820:FF:000003">
    <property type="entry name" value="Dipeptidyl peptidase 4"/>
    <property type="match status" value="1"/>
</dbReference>
<reference evidence="5" key="2">
    <citation type="submission" date="2022-06" db="EMBL/GenBank/DDBJ databases">
        <title>Xiashengella guii gen. nov. sp. nov., a bacterium isolated form anaerobic digestion tank.</title>
        <authorList>
            <person name="Huang H."/>
        </authorList>
    </citation>
    <scope>NUCLEOTIDE SEQUENCE</scope>
    <source>
        <strain evidence="5">Ai-910</strain>
    </source>
</reference>
<keyword evidence="2" id="KW-0732">Signal</keyword>
<dbReference type="InterPro" id="IPR029058">
    <property type="entry name" value="AB_hydrolase_fold"/>
</dbReference>
<feature type="domain" description="Peptidase S9 prolyl oligopeptidase catalytic" evidence="3">
    <location>
        <begin position="532"/>
        <end position="727"/>
    </location>
</feature>
<dbReference type="Gene3D" id="2.140.10.30">
    <property type="entry name" value="Dipeptidylpeptidase IV, N-terminal domain"/>
    <property type="match status" value="1"/>
</dbReference>
<sequence length="728" mass="83672">MKKLVFSILLSGLLLNVNAQQGLELADFVSRPVFQAETPGKIVPLNDGKHYARLEEDGTKIVKYSFTSPKPVGVLVDVSSLKGASIESIEGFTFSPDGSRALVYNNSNRIYRRSFIADYYVIDIERREVEPLSKNGPQRDATFAPNGYSVAFVRDNNIFIKNLRFGTENQITFDGAKDTIINGAADWVYEEEFAFTRAFDWSADSQELAYIKFDESQVKQWTLQYYKGSYPEYKEYELYPGEYTYKYPKAGTANSVVSVHVFNIQNRTTKKMDIKGDDIYIPRIQWTNEPGQLAIVMLNRRQDQLDLLLANSSSGLTRSIMTDRNSRYVSEDCIKGIYFLPDGKHFVYKAQLDGYFHLHLYSLDGRKVRQLTKGNWDVTDYYGYDAASRLFYFQAAAKSPLRREVYSVNFDGTKMTPVAAKEGTNKATFSSDFSYYVHEFSSASQVPVYQVLDKKGKLQYVINDNNYLKAKLASYKLPNKEFFTFRTEDGVELNGWMIKPLDFDQNRKYPVLMVQYGGPDSQEVLDMWEMGWEYYLAMKNYLVVCVDGRGTAARGEEFSKQTYMKLGRLESDDQISTARYLSQQSYVDANNIAIWGWSYGGFISTLCLSRSNLFKAGIAIAPPLNHKFYDTAYTERFMRKPAENPSGYAFSPIEMAENLHGRLLLVHGTVDDNVHIQHTYEFVDKLVQAGKQFDLFIYPNRNHFIRGGNTRLHLYQMKFDFLERNLKN</sequence>
<dbReference type="Proteomes" id="UP001056426">
    <property type="component" value="Chromosome"/>
</dbReference>
<proteinExistence type="predicted"/>
<organism evidence="5 6">
    <name type="scientific">Xiashengella succiniciproducens</name>
    <dbReference type="NCBI Taxonomy" id="2949635"/>
    <lineage>
        <taxon>Bacteria</taxon>
        <taxon>Pseudomonadati</taxon>
        <taxon>Bacteroidota</taxon>
        <taxon>Bacteroidia</taxon>
        <taxon>Marinilabiliales</taxon>
        <taxon>Marinilabiliaceae</taxon>
        <taxon>Xiashengella</taxon>
    </lineage>
</organism>
<evidence type="ECO:0000256" key="2">
    <source>
        <dbReference type="SAM" id="SignalP"/>
    </source>
</evidence>
<keyword evidence="1" id="KW-0325">Glycoprotein</keyword>
<dbReference type="EMBL" id="CP098400">
    <property type="protein sequence ID" value="URW78816.1"/>
    <property type="molecule type" value="Genomic_DNA"/>
</dbReference>
<dbReference type="Gene3D" id="3.40.50.1820">
    <property type="entry name" value="alpha/beta hydrolase"/>
    <property type="match status" value="1"/>
</dbReference>
<dbReference type="AlphaFoldDB" id="A0A9J6ZNH7"/>
<dbReference type="KEGG" id="alkq:M9189_08090"/>
<protein>
    <submittedName>
        <fullName evidence="5">DPP IV N-terminal domain-containing protein</fullName>
    </submittedName>
</protein>
<feature type="domain" description="Dipeptidylpeptidase IV N-terminal" evidence="4">
    <location>
        <begin position="95"/>
        <end position="444"/>
    </location>
</feature>
<dbReference type="InterPro" id="IPR002469">
    <property type="entry name" value="Peptidase_S9B_N"/>
</dbReference>
<evidence type="ECO:0000259" key="4">
    <source>
        <dbReference type="Pfam" id="PF00930"/>
    </source>
</evidence>
<dbReference type="InterPro" id="IPR050278">
    <property type="entry name" value="Serine_Prot_S9B/DPPIV"/>
</dbReference>
<dbReference type="GO" id="GO:0008239">
    <property type="term" value="F:dipeptidyl-peptidase activity"/>
    <property type="evidence" value="ECO:0007669"/>
    <property type="project" value="TreeGrafter"/>
</dbReference>
<keyword evidence="6" id="KW-1185">Reference proteome</keyword>
<dbReference type="SUPFAM" id="SSF53474">
    <property type="entry name" value="alpha/beta-Hydrolases"/>
    <property type="match status" value="1"/>
</dbReference>
<accession>A0A9J6ZNH7</accession>
<gene>
    <name evidence="5" type="ORF">M9189_08090</name>
</gene>
<dbReference type="Pfam" id="PF00930">
    <property type="entry name" value="DPPIV_N"/>
    <property type="match status" value="1"/>
</dbReference>